<reference evidence="2" key="2">
    <citation type="journal article" date="2015" name="Data Brief">
        <title>Shoot transcriptome of the giant reed, Arundo donax.</title>
        <authorList>
            <person name="Barrero R.A."/>
            <person name="Guerrero F.D."/>
            <person name="Moolhuijzen P."/>
            <person name="Goolsby J.A."/>
            <person name="Tidwell J."/>
            <person name="Bellgard S.E."/>
            <person name="Bellgard M.I."/>
        </authorList>
    </citation>
    <scope>NUCLEOTIDE SEQUENCE</scope>
    <source>
        <tissue evidence="2">Shoot tissue taken approximately 20 cm above the soil surface</tissue>
    </source>
</reference>
<organism evidence="2">
    <name type="scientific">Arundo donax</name>
    <name type="common">Giant reed</name>
    <name type="synonym">Donax arundinaceus</name>
    <dbReference type="NCBI Taxonomy" id="35708"/>
    <lineage>
        <taxon>Eukaryota</taxon>
        <taxon>Viridiplantae</taxon>
        <taxon>Streptophyta</taxon>
        <taxon>Embryophyta</taxon>
        <taxon>Tracheophyta</taxon>
        <taxon>Spermatophyta</taxon>
        <taxon>Magnoliopsida</taxon>
        <taxon>Liliopsida</taxon>
        <taxon>Poales</taxon>
        <taxon>Poaceae</taxon>
        <taxon>PACMAD clade</taxon>
        <taxon>Arundinoideae</taxon>
        <taxon>Arundineae</taxon>
        <taxon>Arundo</taxon>
    </lineage>
</organism>
<dbReference type="EMBL" id="GBRH01262823">
    <property type="protein sequence ID" value="JAD35072.1"/>
    <property type="molecule type" value="Transcribed_RNA"/>
</dbReference>
<reference evidence="2" key="1">
    <citation type="submission" date="2014-09" db="EMBL/GenBank/DDBJ databases">
        <authorList>
            <person name="Magalhaes I.L.F."/>
            <person name="Oliveira U."/>
            <person name="Santos F.R."/>
            <person name="Vidigal T.H.D.A."/>
            <person name="Brescovit A.D."/>
            <person name="Santos A.J."/>
        </authorList>
    </citation>
    <scope>NUCLEOTIDE SEQUENCE</scope>
    <source>
        <tissue evidence="2">Shoot tissue taken approximately 20 cm above the soil surface</tissue>
    </source>
</reference>
<accession>A0A0A8ZJQ2</accession>
<name>A0A0A8ZJQ2_ARUDO</name>
<dbReference type="PANTHER" id="PTHR33075:SF7">
    <property type="entry name" value="OS02G0303350 PROTEIN"/>
    <property type="match status" value="1"/>
</dbReference>
<proteinExistence type="predicted"/>
<dbReference type="AlphaFoldDB" id="A0A0A8ZJQ2"/>
<feature type="domain" description="DUF7597" evidence="1">
    <location>
        <begin position="53"/>
        <end position="135"/>
    </location>
</feature>
<sequence>MPSAWLPWPTTRWTLGHWCRAASSSATAPWRKICHNTSSPTLAPPSRGSMRIVAIAVLDPAVDPVDYPHISNAIYGFVVNSLCLRVSEMSPSALGATTVTFGSCLEHEIAMSKVHRMGEYRLSFIKHDEGRNLRHLALDLIVWLMLVNFPLDCLDATSLAASIGSFAILLH</sequence>
<dbReference type="InterPro" id="IPR056018">
    <property type="entry name" value="DUF7597"/>
</dbReference>
<evidence type="ECO:0000313" key="2">
    <source>
        <dbReference type="EMBL" id="JAD35072.1"/>
    </source>
</evidence>
<dbReference type="PANTHER" id="PTHR33075">
    <property type="entry name" value="OS02G0499800 PROTEIN"/>
    <property type="match status" value="1"/>
</dbReference>
<evidence type="ECO:0000259" key="1">
    <source>
        <dbReference type="Pfam" id="PF24530"/>
    </source>
</evidence>
<protein>
    <recommendedName>
        <fullName evidence="1">DUF7597 domain-containing protein</fullName>
    </recommendedName>
</protein>
<dbReference type="Pfam" id="PF24530">
    <property type="entry name" value="DUF7597"/>
    <property type="match status" value="1"/>
</dbReference>